<dbReference type="EMBL" id="FOWR01000013">
    <property type="protein sequence ID" value="SFP36891.1"/>
    <property type="molecule type" value="Genomic_DNA"/>
</dbReference>
<dbReference type="InterPro" id="IPR023772">
    <property type="entry name" value="DNA-bd_HTH_TetR-type_CS"/>
</dbReference>
<evidence type="ECO:0000259" key="5">
    <source>
        <dbReference type="PROSITE" id="PS50977"/>
    </source>
</evidence>
<dbReference type="Gene3D" id="1.10.10.60">
    <property type="entry name" value="Homeodomain-like"/>
    <property type="match status" value="1"/>
</dbReference>
<dbReference type="SUPFAM" id="SSF46689">
    <property type="entry name" value="Homeodomain-like"/>
    <property type="match status" value="1"/>
</dbReference>
<dbReference type="InterPro" id="IPR009057">
    <property type="entry name" value="Homeodomain-like_sf"/>
</dbReference>
<keyword evidence="2 4" id="KW-0238">DNA-binding</keyword>
<feature type="DNA-binding region" description="H-T-H motif" evidence="4">
    <location>
        <begin position="31"/>
        <end position="50"/>
    </location>
</feature>
<evidence type="ECO:0000313" key="7">
    <source>
        <dbReference type="Proteomes" id="UP000182692"/>
    </source>
</evidence>
<feature type="domain" description="HTH tetR-type" evidence="5">
    <location>
        <begin position="8"/>
        <end position="68"/>
    </location>
</feature>
<dbReference type="OrthoDB" id="270177at2"/>
<evidence type="ECO:0000256" key="1">
    <source>
        <dbReference type="ARBA" id="ARBA00023015"/>
    </source>
</evidence>
<reference evidence="6 7" key="1">
    <citation type="submission" date="2016-10" db="EMBL/GenBank/DDBJ databases">
        <authorList>
            <person name="de Groot N.N."/>
        </authorList>
    </citation>
    <scope>NUCLEOTIDE SEQUENCE [LARGE SCALE GENOMIC DNA]</scope>
    <source>
        <strain evidence="6 7">DSM 15893</strain>
    </source>
</reference>
<evidence type="ECO:0000256" key="4">
    <source>
        <dbReference type="PROSITE-ProRule" id="PRU00335"/>
    </source>
</evidence>
<dbReference type="InterPro" id="IPR001647">
    <property type="entry name" value="HTH_TetR"/>
</dbReference>
<organism evidence="6 7">
    <name type="scientific">Enterovibrio norvegicus DSM 15893</name>
    <dbReference type="NCBI Taxonomy" id="1121869"/>
    <lineage>
        <taxon>Bacteria</taxon>
        <taxon>Pseudomonadati</taxon>
        <taxon>Pseudomonadota</taxon>
        <taxon>Gammaproteobacteria</taxon>
        <taxon>Vibrionales</taxon>
        <taxon>Vibrionaceae</taxon>
        <taxon>Enterovibrio</taxon>
    </lineage>
</organism>
<dbReference type="STRING" id="1121869.SAMN03084138_02021"/>
<evidence type="ECO:0000256" key="3">
    <source>
        <dbReference type="ARBA" id="ARBA00023163"/>
    </source>
</evidence>
<dbReference type="Pfam" id="PF00440">
    <property type="entry name" value="TetR_N"/>
    <property type="match status" value="1"/>
</dbReference>
<dbReference type="Proteomes" id="UP000182692">
    <property type="component" value="Unassembled WGS sequence"/>
</dbReference>
<keyword evidence="1" id="KW-0805">Transcription regulation</keyword>
<dbReference type="PROSITE" id="PS01081">
    <property type="entry name" value="HTH_TETR_1"/>
    <property type="match status" value="1"/>
</dbReference>
<gene>
    <name evidence="6" type="ORF">SAMN03084138_02021</name>
</gene>
<dbReference type="SUPFAM" id="SSF48498">
    <property type="entry name" value="Tetracyclin repressor-like, C-terminal domain"/>
    <property type="match status" value="1"/>
</dbReference>
<dbReference type="PANTHER" id="PTHR47506:SF1">
    <property type="entry name" value="HTH-TYPE TRANSCRIPTIONAL REGULATOR YJDC"/>
    <property type="match status" value="1"/>
</dbReference>
<dbReference type="AlphaFoldDB" id="A0A1I5PTK0"/>
<sequence>MAAGRKCEFSKEQALSAAMRVFWEKGFLGASLSELTHVMGINKPSMYAAFGNKEQLFVLATDYFVEQHGSEACRNLSNAEGALRDRMKVYLSAVADMQNQPTLPPGCFIAQAIGESAGGTLPASALSAIKKASEKTTSFLNDFFQREIEAGSLSDNKTADIYTRYTFTVIQGMASMARGGASREEMDDVIDLALHIFEG</sequence>
<dbReference type="InterPro" id="IPR036271">
    <property type="entry name" value="Tet_transcr_reg_TetR-rel_C_sf"/>
</dbReference>
<keyword evidence="3" id="KW-0804">Transcription</keyword>
<protein>
    <submittedName>
        <fullName evidence="6">Transcriptional regulator, TetR family</fullName>
    </submittedName>
</protein>
<dbReference type="PROSITE" id="PS50977">
    <property type="entry name" value="HTH_TETR_2"/>
    <property type="match status" value="1"/>
</dbReference>
<dbReference type="GO" id="GO:0003677">
    <property type="term" value="F:DNA binding"/>
    <property type="evidence" value="ECO:0007669"/>
    <property type="project" value="UniProtKB-UniRule"/>
</dbReference>
<dbReference type="PANTHER" id="PTHR47506">
    <property type="entry name" value="TRANSCRIPTIONAL REGULATORY PROTEIN"/>
    <property type="match status" value="1"/>
</dbReference>
<evidence type="ECO:0000313" key="6">
    <source>
        <dbReference type="EMBL" id="SFP36891.1"/>
    </source>
</evidence>
<dbReference type="Gene3D" id="1.10.357.10">
    <property type="entry name" value="Tetracycline Repressor, domain 2"/>
    <property type="match status" value="1"/>
</dbReference>
<dbReference type="GeneID" id="35870104"/>
<proteinExistence type="predicted"/>
<evidence type="ECO:0000256" key="2">
    <source>
        <dbReference type="ARBA" id="ARBA00023125"/>
    </source>
</evidence>
<dbReference type="PRINTS" id="PR00455">
    <property type="entry name" value="HTHTETR"/>
</dbReference>
<name>A0A1I5PTK0_9GAMM</name>
<accession>A0A1I5PTK0</accession>
<dbReference type="RefSeq" id="WP_074926819.1">
    <property type="nucleotide sequence ID" value="NZ_FOWR01000013.1"/>
</dbReference>